<protein>
    <recommendedName>
        <fullName evidence="4">HAD family hydrolase</fullName>
    </recommendedName>
</protein>
<dbReference type="EMBL" id="JBGBPQ010000005">
    <property type="protein sequence ID" value="KAL1524040.1"/>
    <property type="molecule type" value="Genomic_DNA"/>
</dbReference>
<evidence type="ECO:0000313" key="2">
    <source>
        <dbReference type="EMBL" id="KAL1524040.1"/>
    </source>
</evidence>
<dbReference type="SUPFAM" id="SSF56784">
    <property type="entry name" value="HAD-like"/>
    <property type="match status" value="1"/>
</dbReference>
<gene>
    <name evidence="2" type="ORF">AB1Y20_018954</name>
</gene>
<dbReference type="InterPro" id="IPR036412">
    <property type="entry name" value="HAD-like_sf"/>
</dbReference>
<sequence>MLLLLGLSPRAPPCHRRTPSPAMRSPPPSPVIALDLDGVLVDSQAERLRSAWRTARALWPDAFDGIADVVAQPWRGGARRAWAGGEWGPLQGVGAEGLPNWLDAKLRRVWPVVGGSSDAVLLMRLCADEAAAAIKTDNGARPLSVGEIATNWDDELREVLLSRYGLPREELLRRYDQVRTEWLENDLDGWVEAHSFHSDAVAALRALVAEEKGTVYALSSEHARYVTPLLRQVGVELEPSLIIQLDEDEQKGDALHQLRERHPQEQLVVVDDNAAALRNIAADRRLFGAQLWFAAWGYSTPQQQALVATMPRVRTLGSASSLHEVFGTASDNADR</sequence>
<feature type="region of interest" description="Disordered" evidence="1">
    <location>
        <begin position="1"/>
        <end position="27"/>
    </location>
</feature>
<dbReference type="Proteomes" id="UP001515480">
    <property type="component" value="Unassembled WGS sequence"/>
</dbReference>
<reference evidence="2 3" key="1">
    <citation type="journal article" date="2024" name="Science">
        <title>Giant polyketide synthase enzymes in the biosynthesis of giant marine polyether toxins.</title>
        <authorList>
            <person name="Fallon T.R."/>
            <person name="Shende V.V."/>
            <person name="Wierzbicki I.H."/>
            <person name="Pendleton A.L."/>
            <person name="Watervoot N.F."/>
            <person name="Auber R.P."/>
            <person name="Gonzalez D.J."/>
            <person name="Wisecaver J.H."/>
            <person name="Moore B.S."/>
        </authorList>
    </citation>
    <scope>NUCLEOTIDE SEQUENCE [LARGE SCALE GENOMIC DNA]</scope>
    <source>
        <strain evidence="2 3">12B1</strain>
    </source>
</reference>
<keyword evidence="3" id="KW-1185">Reference proteome</keyword>
<evidence type="ECO:0000313" key="3">
    <source>
        <dbReference type="Proteomes" id="UP001515480"/>
    </source>
</evidence>
<evidence type="ECO:0000256" key="1">
    <source>
        <dbReference type="SAM" id="MobiDB-lite"/>
    </source>
</evidence>
<proteinExistence type="predicted"/>
<name>A0AB34JQ33_PRYPA</name>
<organism evidence="2 3">
    <name type="scientific">Prymnesium parvum</name>
    <name type="common">Toxic golden alga</name>
    <dbReference type="NCBI Taxonomy" id="97485"/>
    <lineage>
        <taxon>Eukaryota</taxon>
        <taxon>Haptista</taxon>
        <taxon>Haptophyta</taxon>
        <taxon>Prymnesiophyceae</taxon>
        <taxon>Prymnesiales</taxon>
        <taxon>Prymnesiaceae</taxon>
        <taxon>Prymnesium</taxon>
    </lineage>
</organism>
<comment type="caution">
    <text evidence="2">The sequence shown here is derived from an EMBL/GenBank/DDBJ whole genome shotgun (WGS) entry which is preliminary data.</text>
</comment>
<accession>A0AB34JQ33</accession>
<dbReference type="AlphaFoldDB" id="A0AB34JQ33"/>
<evidence type="ECO:0008006" key="4">
    <source>
        <dbReference type="Google" id="ProtNLM"/>
    </source>
</evidence>